<comment type="caution">
    <text evidence="1">The sequence shown here is derived from an EMBL/GenBank/DDBJ whole genome shotgun (WGS) entry which is preliminary data.</text>
</comment>
<evidence type="ECO:0000313" key="1">
    <source>
        <dbReference type="EMBL" id="TNM39672.1"/>
    </source>
</evidence>
<proteinExistence type="predicted"/>
<name>A0A5C4VUS8_9ACTN</name>
<reference evidence="1 2" key="1">
    <citation type="journal article" date="2016" name="Int. J. Syst. Evol. Microbiol.">
        <title>Nocardioides albidus sp. nov., an actinobacterium isolated from garden soil.</title>
        <authorList>
            <person name="Singh H."/>
            <person name="Du J."/>
            <person name="Trinh H."/>
            <person name="Won K."/>
            <person name="Yang J.E."/>
            <person name="Yin C."/>
            <person name="Kook M."/>
            <person name="Yi T.H."/>
        </authorList>
    </citation>
    <scope>NUCLEOTIDE SEQUENCE [LARGE SCALE GENOMIC DNA]</scope>
    <source>
        <strain evidence="1 2">CCTCC AB 2015297</strain>
    </source>
</reference>
<evidence type="ECO:0000313" key="2">
    <source>
        <dbReference type="Proteomes" id="UP000313231"/>
    </source>
</evidence>
<dbReference type="AlphaFoldDB" id="A0A5C4VUS8"/>
<dbReference type="Proteomes" id="UP000313231">
    <property type="component" value="Unassembled WGS sequence"/>
</dbReference>
<dbReference type="RefSeq" id="WP_139623162.1">
    <property type="nucleotide sequence ID" value="NZ_VDMP01000024.1"/>
</dbReference>
<sequence>MSSRAALRDLVDSLPRNAIGGLVEQSIDSSFFAHPVAPASYVWPDVIVDDDKHASPVLLVTAPGAMGKSVAARATAHRLGSPLVDLAKVAIGGDGLTGLLTRVLGWTQAPQFVTSLQRGTASLVLDSLDEAHLAAGRAHFLAFMKNVVELVGQGSSNSQVVIFGRRDTMESAYLALAEYGVEAQQVSISPLAYGQTCELIDLVLDDIVHQGRSYDLHRQHSVPFGQHRDAVLLDMARALGSDAQTVQLAWESVGGFLGYPPVVRVLGRHLVIDNPAALNSSTAPRTSGSTRGGLLREVVEEILDRESAKVRDQLRPALGLEPSDPRLGVLYSREEQIVRLLQRSRGGGREIALPGSLSPDENAIYQDQIENFLPDHPFLRGSGFENVVFSDYVLAYETLADTVQVHGTTNSAPNATSVGPFFAHFVHAMSATSRVDGDEVAVLREACIDAVLKSYSAGCIDPSNFVYSDNPDQTRLFLGEGVDHPTGPSDVLKFTISERSGVVELTSPLGRGLVITRGSVVISGVADEIQLGPDLSVFAEDIQFVGKRIGVSSAMGSTIGDSSDNDGRVTLIARGSVDSDPEMKLSVYPATALAIFWSNPSYQWLGHVLKLAPGSISGLPPAAAWQLMFGLRRLLTSFQASATADPSAFSEFVDRIIVGSNPVFHVALEGLVELGIVSREGALYRLRLARLSDYGVNYAALRGPDFENTLEGLYSDMMKTDSLQEFARDESGNE</sequence>
<dbReference type="EMBL" id="VDMP01000024">
    <property type="protein sequence ID" value="TNM39672.1"/>
    <property type="molecule type" value="Genomic_DNA"/>
</dbReference>
<accession>A0A5C4VUS8</accession>
<keyword evidence="2" id="KW-1185">Reference proteome</keyword>
<gene>
    <name evidence="1" type="ORF">FHP29_12440</name>
</gene>
<organism evidence="1 2">
    <name type="scientific">Nocardioides albidus</name>
    <dbReference type="NCBI Taxonomy" id="1517589"/>
    <lineage>
        <taxon>Bacteria</taxon>
        <taxon>Bacillati</taxon>
        <taxon>Actinomycetota</taxon>
        <taxon>Actinomycetes</taxon>
        <taxon>Propionibacteriales</taxon>
        <taxon>Nocardioidaceae</taxon>
        <taxon>Nocardioides</taxon>
    </lineage>
</organism>
<dbReference type="OrthoDB" id="5181967at2"/>
<protein>
    <submittedName>
        <fullName evidence="1">Uncharacterized protein</fullName>
    </submittedName>
</protein>